<protein>
    <submittedName>
        <fullName evidence="11">Putative very-long-chain enoyl-CoA reductase art-1</fullName>
    </submittedName>
</protein>
<dbReference type="PANTHER" id="PTHR10556">
    <property type="entry name" value="3-OXO-5-ALPHA-STEROID 4-DEHYDROGENASE"/>
    <property type="match status" value="1"/>
</dbReference>
<keyword evidence="8 9" id="KW-0472">Membrane</keyword>
<comment type="similarity">
    <text evidence="2">Belongs to the steroid 5-alpha reductase family.</text>
</comment>
<dbReference type="PROSITE" id="PS50244">
    <property type="entry name" value="S5A_REDUCTASE"/>
    <property type="match status" value="1"/>
</dbReference>
<dbReference type="PANTHER" id="PTHR10556:SF28">
    <property type="entry name" value="VERY-LONG-CHAIN ENOYL-COA REDUCTASE"/>
    <property type="match status" value="1"/>
</dbReference>
<sequence length="333" mass="39397">MAGHRRQLQRRIKPFPDQAISVLRAAFSFHMRVIVSFAKNDKWIFSRVIDPSIYSFGDVKSDIAKYLQISSTRIGLKTQIRGKLLRLEESTKFKDIPSTDVDSIKLYFVDLGLQVGYRATYLMEYLSALIPFLLFYLYFERNYSKINPDITLNTRLSAFCWCFHFLKRIYESMYIHKFSRGTMPVYSLLRNCIYYGGFSTFLGFYINRLSGKHFVPLHSMAFVAAFLFFCYCNWECHMLLSSLRKDENDRVRHVPVPNDHFPTYLFNLVSFPNYFYEILTWISFSCLTSSCPSFIFTVCGATIMIKWAKEKHREYLRDPSYPRNRRAIVPYIF</sequence>
<evidence type="ECO:0000256" key="7">
    <source>
        <dbReference type="ARBA" id="ARBA00023098"/>
    </source>
</evidence>
<feature type="transmembrane region" description="Helical" evidence="9">
    <location>
        <begin position="121"/>
        <end position="139"/>
    </location>
</feature>
<dbReference type="GO" id="GO:0016627">
    <property type="term" value="F:oxidoreductase activity, acting on the CH-CH group of donors"/>
    <property type="evidence" value="ECO:0007669"/>
    <property type="project" value="InterPro"/>
</dbReference>
<evidence type="ECO:0000259" key="10">
    <source>
        <dbReference type="Pfam" id="PF02544"/>
    </source>
</evidence>
<evidence type="ECO:0000313" key="12">
    <source>
        <dbReference type="Proteomes" id="UP000031668"/>
    </source>
</evidence>
<dbReference type="OrthoDB" id="540503at2759"/>
<feature type="transmembrane region" description="Helical" evidence="9">
    <location>
        <begin position="214"/>
        <end position="234"/>
    </location>
</feature>
<dbReference type="GO" id="GO:0042761">
    <property type="term" value="P:very long-chain fatty acid biosynthetic process"/>
    <property type="evidence" value="ECO:0007669"/>
    <property type="project" value="TreeGrafter"/>
</dbReference>
<organism evidence="11 12">
    <name type="scientific">Thelohanellus kitauei</name>
    <name type="common">Myxosporean</name>
    <dbReference type="NCBI Taxonomy" id="669202"/>
    <lineage>
        <taxon>Eukaryota</taxon>
        <taxon>Metazoa</taxon>
        <taxon>Cnidaria</taxon>
        <taxon>Myxozoa</taxon>
        <taxon>Myxosporea</taxon>
        <taxon>Bivalvulida</taxon>
        <taxon>Platysporina</taxon>
        <taxon>Myxobolidae</taxon>
        <taxon>Thelohanellus</taxon>
    </lineage>
</organism>
<accession>A0A0C2NAU2</accession>
<reference evidence="11 12" key="1">
    <citation type="journal article" date="2014" name="Genome Biol. Evol.">
        <title>The genome of the myxosporean Thelohanellus kitauei shows adaptations to nutrient acquisition within its fish host.</title>
        <authorList>
            <person name="Yang Y."/>
            <person name="Xiong J."/>
            <person name="Zhou Z."/>
            <person name="Huo F."/>
            <person name="Miao W."/>
            <person name="Ran C."/>
            <person name="Liu Y."/>
            <person name="Zhang J."/>
            <person name="Feng J."/>
            <person name="Wang M."/>
            <person name="Wang M."/>
            <person name="Wang L."/>
            <person name="Yao B."/>
        </authorList>
    </citation>
    <scope>NUCLEOTIDE SEQUENCE [LARGE SCALE GENOMIC DNA]</scope>
    <source>
        <strain evidence="11">Wuqing</strain>
    </source>
</reference>
<keyword evidence="12" id="KW-1185">Reference proteome</keyword>
<evidence type="ECO:0000256" key="5">
    <source>
        <dbReference type="ARBA" id="ARBA00022989"/>
    </source>
</evidence>
<gene>
    <name evidence="11" type="ORF">RF11_02181</name>
</gene>
<name>A0A0C2NAU2_THEKT</name>
<keyword evidence="5 9" id="KW-1133">Transmembrane helix</keyword>
<keyword evidence="7" id="KW-0443">Lipid metabolism</keyword>
<feature type="transmembrane region" description="Helical" evidence="9">
    <location>
        <begin position="188"/>
        <end position="207"/>
    </location>
</feature>
<dbReference type="Pfam" id="PF02544">
    <property type="entry name" value="Steroid_dh"/>
    <property type="match status" value="1"/>
</dbReference>
<comment type="subcellular location">
    <subcellularLocation>
        <location evidence="1">Membrane</location>
        <topology evidence="1">Multi-pass membrane protein</topology>
    </subcellularLocation>
</comment>
<dbReference type="OMA" id="TSSKHWI"/>
<keyword evidence="3" id="KW-0444">Lipid biosynthesis</keyword>
<evidence type="ECO:0000256" key="4">
    <source>
        <dbReference type="ARBA" id="ARBA00022692"/>
    </source>
</evidence>
<keyword evidence="6" id="KW-0560">Oxidoreductase</keyword>
<dbReference type="InterPro" id="IPR039357">
    <property type="entry name" value="SRD5A/TECR"/>
</dbReference>
<evidence type="ECO:0000256" key="2">
    <source>
        <dbReference type="ARBA" id="ARBA00007742"/>
    </source>
</evidence>
<evidence type="ECO:0000256" key="9">
    <source>
        <dbReference type="SAM" id="Phobius"/>
    </source>
</evidence>
<dbReference type="EMBL" id="JWZT01000806">
    <property type="protein sequence ID" value="KII73480.1"/>
    <property type="molecule type" value="Genomic_DNA"/>
</dbReference>
<dbReference type="InterPro" id="IPR001104">
    <property type="entry name" value="3-oxo-5_a-steroid_4-DH_C"/>
</dbReference>
<dbReference type="GO" id="GO:0016020">
    <property type="term" value="C:membrane"/>
    <property type="evidence" value="ECO:0007669"/>
    <property type="project" value="UniProtKB-SubCell"/>
</dbReference>
<evidence type="ECO:0000256" key="3">
    <source>
        <dbReference type="ARBA" id="ARBA00022516"/>
    </source>
</evidence>
<dbReference type="Proteomes" id="UP000031668">
    <property type="component" value="Unassembled WGS sequence"/>
</dbReference>
<dbReference type="AlphaFoldDB" id="A0A0C2NAU2"/>
<evidence type="ECO:0000256" key="6">
    <source>
        <dbReference type="ARBA" id="ARBA00023002"/>
    </source>
</evidence>
<proteinExistence type="inferred from homology"/>
<evidence type="ECO:0000256" key="8">
    <source>
        <dbReference type="ARBA" id="ARBA00023136"/>
    </source>
</evidence>
<feature type="domain" description="3-oxo-5-alpha-steroid 4-dehydrogenase C-terminal" evidence="10">
    <location>
        <begin position="182"/>
        <end position="333"/>
    </location>
</feature>
<comment type="caution">
    <text evidence="11">The sequence shown here is derived from an EMBL/GenBank/DDBJ whole genome shotgun (WGS) entry which is preliminary data.</text>
</comment>
<keyword evidence="4 9" id="KW-0812">Transmembrane</keyword>
<evidence type="ECO:0000256" key="1">
    <source>
        <dbReference type="ARBA" id="ARBA00004141"/>
    </source>
</evidence>
<evidence type="ECO:0000313" key="11">
    <source>
        <dbReference type="EMBL" id="KII73480.1"/>
    </source>
</evidence>